<dbReference type="InterPro" id="IPR017900">
    <property type="entry name" value="4Fe4S_Fe_S_CS"/>
</dbReference>
<reference evidence="8 9" key="1">
    <citation type="submission" date="2022-02" db="EMBL/GenBank/DDBJ databases">
        <title>Halomonas fukangensis sp. nov., a halophilic bacterium isolated from a bulk soil of Kalidium foliatum at Fukang.</title>
        <authorList>
            <person name="Huang Y."/>
        </authorList>
    </citation>
    <scope>NUCLEOTIDE SEQUENCE [LARGE SCALE GENOMIC DNA]</scope>
    <source>
        <strain evidence="8 9">EGI 63088</strain>
    </source>
</reference>
<keyword evidence="6" id="KW-0812">Transmembrane</keyword>
<dbReference type="PANTHER" id="PTHR43255">
    <property type="entry name" value="IRON-SULFUR-BINDING OXIDOREDUCTASE FADF-RELATED-RELATED"/>
    <property type="match status" value="1"/>
</dbReference>
<name>A0ABS9RYL6_9GAMM</name>
<feature type="transmembrane region" description="Helical" evidence="6">
    <location>
        <begin position="134"/>
        <end position="153"/>
    </location>
</feature>
<keyword evidence="6" id="KW-1133">Transmembrane helix</keyword>
<evidence type="ECO:0000256" key="6">
    <source>
        <dbReference type="SAM" id="Phobius"/>
    </source>
</evidence>
<dbReference type="Proteomes" id="UP001202117">
    <property type="component" value="Unassembled WGS sequence"/>
</dbReference>
<dbReference type="PROSITE" id="PS00198">
    <property type="entry name" value="4FE4S_FER_1"/>
    <property type="match status" value="2"/>
</dbReference>
<evidence type="ECO:0000256" key="1">
    <source>
        <dbReference type="ARBA" id="ARBA00022485"/>
    </source>
</evidence>
<evidence type="ECO:0000313" key="9">
    <source>
        <dbReference type="Proteomes" id="UP001202117"/>
    </source>
</evidence>
<dbReference type="Pfam" id="PF11982">
    <property type="entry name" value="DUF3483"/>
    <property type="match status" value="1"/>
</dbReference>
<feature type="transmembrane region" description="Helical" evidence="6">
    <location>
        <begin position="93"/>
        <end position="113"/>
    </location>
</feature>
<evidence type="ECO:0000256" key="2">
    <source>
        <dbReference type="ARBA" id="ARBA00022723"/>
    </source>
</evidence>
<evidence type="ECO:0000259" key="7">
    <source>
        <dbReference type="PROSITE" id="PS51379"/>
    </source>
</evidence>
<proteinExistence type="predicted"/>
<keyword evidence="4" id="KW-0408">Iron</keyword>
<dbReference type="InterPro" id="IPR017896">
    <property type="entry name" value="4Fe4S_Fe-S-bd"/>
</dbReference>
<comment type="caution">
    <text evidence="8">The sequence shown here is derived from an EMBL/GenBank/DDBJ whole genome shotgun (WGS) entry which is preliminary data.</text>
</comment>
<dbReference type="Pfam" id="PF02754">
    <property type="entry name" value="CCG"/>
    <property type="match status" value="2"/>
</dbReference>
<feature type="domain" description="4Fe-4S ferredoxin-type" evidence="7">
    <location>
        <begin position="241"/>
        <end position="271"/>
    </location>
</feature>
<evidence type="ECO:0000256" key="3">
    <source>
        <dbReference type="ARBA" id="ARBA00023002"/>
    </source>
</evidence>
<keyword evidence="5" id="KW-0411">Iron-sulfur</keyword>
<feature type="domain" description="4Fe-4S ferredoxin-type" evidence="7">
    <location>
        <begin position="316"/>
        <end position="347"/>
    </location>
</feature>
<dbReference type="Pfam" id="PF13183">
    <property type="entry name" value="Fer4_8"/>
    <property type="match status" value="1"/>
</dbReference>
<keyword evidence="6" id="KW-0472">Membrane</keyword>
<evidence type="ECO:0000256" key="4">
    <source>
        <dbReference type="ARBA" id="ARBA00023004"/>
    </source>
</evidence>
<dbReference type="Gene3D" id="1.10.1060.10">
    <property type="entry name" value="Alpha-helical ferredoxin"/>
    <property type="match status" value="1"/>
</dbReference>
<dbReference type="EMBL" id="JAKVPY010000026">
    <property type="protein sequence ID" value="MCH4564937.1"/>
    <property type="molecule type" value="Genomic_DNA"/>
</dbReference>
<evidence type="ECO:0000313" key="8">
    <source>
        <dbReference type="EMBL" id="MCH4564937.1"/>
    </source>
</evidence>
<gene>
    <name evidence="8" type="ORF">MKP05_17705</name>
</gene>
<dbReference type="PROSITE" id="PS51379">
    <property type="entry name" value="4FE4S_FER_2"/>
    <property type="match status" value="2"/>
</dbReference>
<feature type="transmembrane region" description="Helical" evidence="6">
    <location>
        <begin position="68"/>
        <end position="87"/>
    </location>
</feature>
<dbReference type="InterPro" id="IPR009051">
    <property type="entry name" value="Helical_ferredxn"/>
</dbReference>
<organism evidence="8 9">
    <name type="scientific">Halomonas flagellata</name>
    <dbReference type="NCBI Taxonomy" id="2920385"/>
    <lineage>
        <taxon>Bacteria</taxon>
        <taxon>Pseudomonadati</taxon>
        <taxon>Pseudomonadota</taxon>
        <taxon>Gammaproteobacteria</taxon>
        <taxon>Oceanospirillales</taxon>
        <taxon>Halomonadaceae</taxon>
        <taxon>Halomonas</taxon>
    </lineage>
</organism>
<sequence>MLETLLPILIFAALGLAVIGAWRRVRLWRQGRPSAVPLLKGLAAMPRRYLVDLHHVVGRDKVMSNTHVATAGGFVAAAVLMILVHGLGLAQGVLGWLLLAASATMFVGSLFVARRRRNPPARLSKGPWMRLPKSLMAFSLSVFAITLPAVGLLPADFGHWLLALLLAAVVVWGLGEMVFGMTWGGPMKHAFAGALHLAFHRRPERFSTKVGGEGRSTGLKALDLDDPDAKLGVETPSDFTWNQLLGFDACVQCGRCEAVCPAFAAGQPLNPKKLIQDMVVGLAGGSDAAYAGSPYPGKPVGEHHGSPHGPIVAREGKALVDAETLWSCTTCRACVEECPMMIEHVDAIVDMRRHLTLEHGNTPNKGAEVLDNLIATDNPGGFDPGSRLHWAADLNLPLMADVKQAEVLLWLGDGAFDMRNQRTLRALVKVLRAAEVEFAVLGNEERDSGDVARRLGDEATFQSLAKRNIATLAQYRFQRIVTCDPHSFHVLGNEYGELGGVYEVRHHSTFIAELYDAGRLAFAPWKGGRVTYHDPCYLGRYNGEYEAPRNVLKALGIEVKEMERSGFRSRCCGGGGGAPITDIPGERRIPDMRMNDVRETGAELVAVGCPQCTAMLEGVVDATAEVRDIAELVADALVARPAAGATHRPQAEEVI</sequence>
<protein>
    <submittedName>
        <fullName evidence="8">(Fe-S)-binding protein</fullName>
    </submittedName>
</protein>
<keyword evidence="2" id="KW-0479">Metal-binding</keyword>
<dbReference type="InterPro" id="IPR051460">
    <property type="entry name" value="HdrC_iron-sulfur_subunit"/>
</dbReference>
<feature type="transmembrane region" description="Helical" evidence="6">
    <location>
        <begin position="6"/>
        <end position="22"/>
    </location>
</feature>
<feature type="transmembrane region" description="Helical" evidence="6">
    <location>
        <begin position="159"/>
        <end position="179"/>
    </location>
</feature>
<dbReference type="SUPFAM" id="SSF46548">
    <property type="entry name" value="alpha-helical ferredoxin"/>
    <property type="match status" value="1"/>
</dbReference>
<evidence type="ECO:0000256" key="5">
    <source>
        <dbReference type="ARBA" id="ARBA00023014"/>
    </source>
</evidence>
<keyword evidence="9" id="KW-1185">Reference proteome</keyword>
<keyword evidence="3" id="KW-0560">Oxidoreductase</keyword>
<dbReference type="PANTHER" id="PTHR43255:SF1">
    <property type="entry name" value="IRON-SULFUR-BINDING OXIDOREDUCTASE FADF-RELATED"/>
    <property type="match status" value="1"/>
</dbReference>
<keyword evidence="1" id="KW-0004">4Fe-4S</keyword>
<dbReference type="InterPro" id="IPR021872">
    <property type="entry name" value="Csal_0991-like_N"/>
</dbReference>
<dbReference type="RefSeq" id="WP_240569495.1">
    <property type="nucleotide sequence ID" value="NZ_JAKVPY010000026.1"/>
</dbReference>
<accession>A0ABS9RYL6</accession>
<dbReference type="InterPro" id="IPR004017">
    <property type="entry name" value="Cys_rich_dom"/>
</dbReference>